<dbReference type="AlphaFoldDB" id="A0A8A1LR18"/>
<evidence type="ECO:0000313" key="1">
    <source>
        <dbReference type="EMBL" id="QSS54462.1"/>
    </source>
</evidence>
<evidence type="ECO:0000313" key="2">
    <source>
        <dbReference type="Proteomes" id="UP000663419"/>
    </source>
</evidence>
<sequence>MIPRGELVSLPCCSFSIFKYVILTNSVFLLKRREKLEDSLFFIITNERLKDLGKWLLAKKRQQKT</sequence>
<dbReference type="VEuPathDB" id="FungiDB:I7I53_02010"/>
<name>A0A8A1LR18_AJEC8</name>
<dbReference type="EMBL" id="CP069104">
    <property type="protein sequence ID" value="QSS54462.1"/>
    <property type="molecule type" value="Genomic_DNA"/>
</dbReference>
<reference evidence="1" key="1">
    <citation type="submission" date="2021-01" db="EMBL/GenBank/DDBJ databases">
        <title>Chromosome-level genome assembly of a human fungal pathogen reveals clustering of transcriptionally co-regulated genes.</title>
        <authorList>
            <person name="Voorhies M."/>
            <person name="Cohen S."/>
            <person name="Shea T.P."/>
            <person name="Petrus S."/>
            <person name="Munoz J.F."/>
            <person name="Poplawski S."/>
            <person name="Goldman W.E."/>
            <person name="Michael T."/>
            <person name="Cuomo C.A."/>
            <person name="Sil A."/>
            <person name="Beyhan S."/>
        </authorList>
    </citation>
    <scope>NUCLEOTIDE SEQUENCE</scope>
    <source>
        <strain evidence="1">H88</strain>
    </source>
</reference>
<proteinExistence type="predicted"/>
<dbReference type="Proteomes" id="UP000663419">
    <property type="component" value="Chromosome 3"/>
</dbReference>
<gene>
    <name evidence="1" type="ORF">I7I53_02010</name>
</gene>
<protein>
    <submittedName>
        <fullName evidence="1">Uncharacterized protein</fullName>
    </submittedName>
</protein>
<accession>A0A8A1LR18</accession>
<organism evidence="1 2">
    <name type="scientific">Ajellomyces capsulatus (strain H88)</name>
    <name type="common">Darling's disease fungus</name>
    <name type="synonym">Histoplasma capsulatum</name>
    <dbReference type="NCBI Taxonomy" id="544711"/>
    <lineage>
        <taxon>Eukaryota</taxon>
        <taxon>Fungi</taxon>
        <taxon>Dikarya</taxon>
        <taxon>Ascomycota</taxon>
        <taxon>Pezizomycotina</taxon>
        <taxon>Eurotiomycetes</taxon>
        <taxon>Eurotiomycetidae</taxon>
        <taxon>Onygenales</taxon>
        <taxon>Ajellomycetaceae</taxon>
        <taxon>Histoplasma</taxon>
    </lineage>
</organism>